<reference evidence="1" key="1">
    <citation type="submission" date="2018-05" db="EMBL/GenBank/DDBJ databases">
        <authorList>
            <person name="Lanie J.A."/>
            <person name="Ng W.-L."/>
            <person name="Kazmierczak K.M."/>
            <person name="Andrzejewski T.M."/>
            <person name="Davidsen T.M."/>
            <person name="Wayne K.J."/>
            <person name="Tettelin H."/>
            <person name="Glass J.I."/>
            <person name="Rusch D."/>
            <person name="Podicherti R."/>
            <person name="Tsui H.-C.T."/>
            <person name="Winkler M.E."/>
        </authorList>
    </citation>
    <scope>NUCLEOTIDE SEQUENCE</scope>
</reference>
<proteinExistence type="predicted"/>
<dbReference type="AlphaFoldDB" id="A0A383CQ30"/>
<organism evidence="1">
    <name type="scientific">marine metagenome</name>
    <dbReference type="NCBI Taxonomy" id="408172"/>
    <lineage>
        <taxon>unclassified sequences</taxon>
        <taxon>metagenomes</taxon>
        <taxon>ecological metagenomes</taxon>
    </lineage>
</organism>
<feature type="non-terminal residue" evidence="1">
    <location>
        <position position="34"/>
    </location>
</feature>
<dbReference type="EMBL" id="UINC01210705">
    <property type="protein sequence ID" value="SVE34302.1"/>
    <property type="molecule type" value="Genomic_DNA"/>
</dbReference>
<accession>A0A383CQ30</accession>
<protein>
    <submittedName>
        <fullName evidence="1">Uncharacterized protein</fullName>
    </submittedName>
</protein>
<name>A0A383CQ30_9ZZZZ</name>
<gene>
    <name evidence="1" type="ORF">METZ01_LOCUS487156</name>
</gene>
<evidence type="ECO:0000313" key="1">
    <source>
        <dbReference type="EMBL" id="SVE34302.1"/>
    </source>
</evidence>
<sequence length="34" mass="3633">MIQKALTLLLFTMTVVAQEADSLSAKTPGQAVKK</sequence>